<sequence length="122" mass="13127">MASGTLATEAQILLAIGENASTLQVSATNTDIWILYAESDMEKAFGDNVGLVANYGDITAANKQWLAMVASHRAAFYAINEEQNSWQLATTQSKLNVCDAIWQGFLSDLKANKADIIADLGL</sequence>
<evidence type="ECO:0000313" key="1">
    <source>
        <dbReference type="EMBL" id="KKM26267.1"/>
    </source>
</evidence>
<gene>
    <name evidence="1" type="ORF">LCGC14_1586480</name>
</gene>
<dbReference type="EMBL" id="LAZR01012547">
    <property type="protein sequence ID" value="KKM26267.1"/>
    <property type="molecule type" value="Genomic_DNA"/>
</dbReference>
<proteinExistence type="predicted"/>
<organism evidence="1">
    <name type="scientific">marine sediment metagenome</name>
    <dbReference type="NCBI Taxonomy" id="412755"/>
    <lineage>
        <taxon>unclassified sequences</taxon>
        <taxon>metagenomes</taxon>
        <taxon>ecological metagenomes</taxon>
    </lineage>
</organism>
<comment type="caution">
    <text evidence="1">The sequence shown here is derived from an EMBL/GenBank/DDBJ whole genome shotgun (WGS) entry which is preliminary data.</text>
</comment>
<name>A0A0F9IFJ8_9ZZZZ</name>
<accession>A0A0F9IFJ8</accession>
<dbReference type="AlphaFoldDB" id="A0A0F9IFJ8"/>
<protein>
    <submittedName>
        <fullName evidence="1">Uncharacterized protein</fullName>
    </submittedName>
</protein>
<reference evidence="1" key="1">
    <citation type="journal article" date="2015" name="Nature">
        <title>Complex archaea that bridge the gap between prokaryotes and eukaryotes.</title>
        <authorList>
            <person name="Spang A."/>
            <person name="Saw J.H."/>
            <person name="Jorgensen S.L."/>
            <person name="Zaremba-Niedzwiedzka K."/>
            <person name="Martijn J."/>
            <person name="Lind A.E."/>
            <person name="van Eijk R."/>
            <person name="Schleper C."/>
            <person name="Guy L."/>
            <person name="Ettema T.J."/>
        </authorList>
    </citation>
    <scope>NUCLEOTIDE SEQUENCE</scope>
</reference>